<evidence type="ECO:0000259" key="10">
    <source>
        <dbReference type="PROSITE" id="PS51671"/>
    </source>
</evidence>
<evidence type="ECO:0000256" key="1">
    <source>
        <dbReference type="ARBA" id="ARBA00004741"/>
    </source>
</evidence>
<dbReference type="CDD" id="cd04905">
    <property type="entry name" value="ACT_CM-PDT"/>
    <property type="match status" value="1"/>
</dbReference>
<evidence type="ECO:0000256" key="2">
    <source>
        <dbReference type="ARBA" id="ARBA00013147"/>
    </source>
</evidence>
<sequence>MTVLKVGFQGVKGAYSEEALIQFFGDTVEPVTHKTFEDVCKALEDDTITYGVLPIENSSTGAITDVYDLLNKYDCYIVGESRVKVNHHLMGIPGSTIEDIKDVYSHPQGFEQSKDYLSGYNWKLIPYYNTAKSAEYVMNQNKKQIAAIASKKAAQIYGLHILANQINSNHQNTTRFVILGKNLTSDNTCNKISVVLSTPHKAGALYHVLKHFAENDINMLKIESRPVGHTPWEYYFYIDFEGNMNDTIIKDALAHMSKDCHHFKLLGNYKKSN</sequence>
<keyword evidence="12" id="KW-1185">Reference proteome</keyword>
<dbReference type="UniPathway" id="UPA00121">
    <property type="reaction ID" value="UER00345"/>
</dbReference>
<dbReference type="Gene3D" id="3.30.70.260">
    <property type="match status" value="1"/>
</dbReference>
<feature type="domain" description="Prephenate dehydratase" evidence="9">
    <location>
        <begin position="5"/>
        <end position="181"/>
    </location>
</feature>
<keyword evidence="6" id="KW-0584">Phenylalanine biosynthesis</keyword>
<dbReference type="SUPFAM" id="SSF55021">
    <property type="entry name" value="ACT-like"/>
    <property type="match status" value="1"/>
</dbReference>
<dbReference type="RefSeq" id="WP_212696182.1">
    <property type="nucleotide sequence ID" value="NZ_CP058649.1"/>
</dbReference>
<dbReference type="GO" id="GO:0004664">
    <property type="term" value="F:prephenate dehydratase activity"/>
    <property type="evidence" value="ECO:0007669"/>
    <property type="project" value="UniProtKB-EC"/>
</dbReference>
<dbReference type="SUPFAM" id="SSF53850">
    <property type="entry name" value="Periplasmic binding protein-like II"/>
    <property type="match status" value="1"/>
</dbReference>
<accession>A0A8J8MQA5</accession>
<dbReference type="GO" id="GO:0005737">
    <property type="term" value="C:cytoplasm"/>
    <property type="evidence" value="ECO:0007669"/>
    <property type="project" value="TreeGrafter"/>
</dbReference>
<dbReference type="EMBL" id="CP058649">
    <property type="protein sequence ID" value="QUI25478.1"/>
    <property type="molecule type" value="Genomic_DNA"/>
</dbReference>
<evidence type="ECO:0000256" key="5">
    <source>
        <dbReference type="ARBA" id="ARBA00023141"/>
    </source>
</evidence>
<evidence type="ECO:0000256" key="8">
    <source>
        <dbReference type="ARBA" id="ARBA00047848"/>
    </source>
</evidence>
<reference evidence="11" key="1">
    <citation type="submission" date="2020-07" db="EMBL/GenBank/DDBJ databases">
        <title>Vallitalea pronyensis genome.</title>
        <authorList>
            <person name="Postec A."/>
        </authorList>
    </citation>
    <scope>NUCLEOTIDE SEQUENCE</scope>
    <source>
        <strain evidence="11">FatNI3</strain>
    </source>
</reference>
<keyword evidence="7 11" id="KW-0456">Lyase</keyword>
<dbReference type="PROSITE" id="PS51171">
    <property type="entry name" value="PREPHENATE_DEHYDR_3"/>
    <property type="match status" value="1"/>
</dbReference>
<dbReference type="NCBIfam" id="NF008865">
    <property type="entry name" value="PRK11898.1"/>
    <property type="match status" value="1"/>
</dbReference>
<evidence type="ECO:0000313" key="12">
    <source>
        <dbReference type="Proteomes" id="UP000683246"/>
    </source>
</evidence>
<evidence type="ECO:0000256" key="3">
    <source>
        <dbReference type="ARBA" id="ARBA00021872"/>
    </source>
</evidence>
<dbReference type="Pfam" id="PF00800">
    <property type="entry name" value="PDT"/>
    <property type="match status" value="1"/>
</dbReference>
<dbReference type="PROSITE" id="PS51671">
    <property type="entry name" value="ACT"/>
    <property type="match status" value="1"/>
</dbReference>
<dbReference type="Gene3D" id="3.40.190.10">
    <property type="entry name" value="Periplasmic binding protein-like II"/>
    <property type="match status" value="2"/>
</dbReference>
<dbReference type="CDD" id="cd13631">
    <property type="entry name" value="PBP2_Ct-PDT_like"/>
    <property type="match status" value="1"/>
</dbReference>
<dbReference type="Proteomes" id="UP000683246">
    <property type="component" value="Chromosome"/>
</dbReference>
<dbReference type="AlphaFoldDB" id="A0A8J8MQA5"/>
<dbReference type="EC" id="4.2.1.51" evidence="2"/>
<keyword evidence="4" id="KW-0028">Amino-acid biosynthesis</keyword>
<name>A0A8J8MQA5_9FIRM</name>
<organism evidence="11 12">
    <name type="scientific">Vallitalea pronyensis</name>
    <dbReference type="NCBI Taxonomy" id="1348613"/>
    <lineage>
        <taxon>Bacteria</taxon>
        <taxon>Bacillati</taxon>
        <taxon>Bacillota</taxon>
        <taxon>Clostridia</taxon>
        <taxon>Lachnospirales</taxon>
        <taxon>Vallitaleaceae</taxon>
        <taxon>Vallitalea</taxon>
    </lineage>
</organism>
<comment type="catalytic activity">
    <reaction evidence="8">
        <text>prephenate + H(+) = 3-phenylpyruvate + CO2 + H2O</text>
        <dbReference type="Rhea" id="RHEA:21648"/>
        <dbReference type="ChEBI" id="CHEBI:15377"/>
        <dbReference type="ChEBI" id="CHEBI:15378"/>
        <dbReference type="ChEBI" id="CHEBI:16526"/>
        <dbReference type="ChEBI" id="CHEBI:18005"/>
        <dbReference type="ChEBI" id="CHEBI:29934"/>
        <dbReference type="EC" id="4.2.1.51"/>
    </reaction>
</comment>
<comment type="pathway">
    <text evidence="1">Amino-acid biosynthesis; L-phenylalanine biosynthesis; phenylpyruvate from prephenate: step 1/1.</text>
</comment>
<protein>
    <recommendedName>
        <fullName evidence="3">Prephenate dehydratase</fullName>
        <ecNumber evidence="2">4.2.1.51</ecNumber>
    </recommendedName>
</protein>
<dbReference type="FunFam" id="3.30.70.260:FF:000012">
    <property type="entry name" value="Prephenate dehydratase"/>
    <property type="match status" value="1"/>
</dbReference>
<evidence type="ECO:0000256" key="4">
    <source>
        <dbReference type="ARBA" id="ARBA00022605"/>
    </source>
</evidence>
<keyword evidence="5" id="KW-0057">Aromatic amino acid biosynthesis</keyword>
<dbReference type="InterPro" id="IPR002912">
    <property type="entry name" value="ACT_dom"/>
</dbReference>
<gene>
    <name evidence="11" type="primary">pheA</name>
    <name evidence="11" type="ORF">HZI73_25665</name>
</gene>
<dbReference type="InterPro" id="IPR001086">
    <property type="entry name" value="Preph_deHydtase"/>
</dbReference>
<evidence type="ECO:0000259" key="9">
    <source>
        <dbReference type="PROSITE" id="PS51171"/>
    </source>
</evidence>
<evidence type="ECO:0000313" key="11">
    <source>
        <dbReference type="EMBL" id="QUI25478.1"/>
    </source>
</evidence>
<dbReference type="GO" id="GO:0009094">
    <property type="term" value="P:L-phenylalanine biosynthetic process"/>
    <property type="evidence" value="ECO:0007669"/>
    <property type="project" value="UniProtKB-UniPathway"/>
</dbReference>
<dbReference type="InterPro" id="IPR045865">
    <property type="entry name" value="ACT-like_dom_sf"/>
</dbReference>
<feature type="domain" description="ACT" evidence="10">
    <location>
        <begin position="193"/>
        <end position="270"/>
    </location>
</feature>
<evidence type="ECO:0000256" key="6">
    <source>
        <dbReference type="ARBA" id="ARBA00023222"/>
    </source>
</evidence>
<dbReference type="PANTHER" id="PTHR21022">
    <property type="entry name" value="PREPHENATE DEHYDRATASE P PROTEIN"/>
    <property type="match status" value="1"/>
</dbReference>
<proteinExistence type="predicted"/>
<dbReference type="KEGG" id="vpy:HZI73_25665"/>
<evidence type="ECO:0000256" key="7">
    <source>
        <dbReference type="ARBA" id="ARBA00023239"/>
    </source>
</evidence>
<dbReference type="PANTHER" id="PTHR21022:SF19">
    <property type="entry name" value="PREPHENATE DEHYDRATASE-RELATED"/>
    <property type="match status" value="1"/>
</dbReference>